<accession>A0AAD8K5J6</accession>
<dbReference type="Gene3D" id="3.60.10.10">
    <property type="entry name" value="Endonuclease/exonuclease/phosphatase"/>
    <property type="match status" value="1"/>
</dbReference>
<dbReference type="SUPFAM" id="SSF56219">
    <property type="entry name" value="DNase I-like"/>
    <property type="match status" value="1"/>
</dbReference>
<evidence type="ECO:0000259" key="2">
    <source>
        <dbReference type="Pfam" id="PF03372"/>
    </source>
</evidence>
<reference evidence="3" key="1">
    <citation type="journal article" date="2023" name="bioRxiv">
        <title>Improved chromosome-level genome assembly for marigold (Tagetes erecta).</title>
        <authorList>
            <person name="Jiang F."/>
            <person name="Yuan L."/>
            <person name="Wang S."/>
            <person name="Wang H."/>
            <person name="Xu D."/>
            <person name="Wang A."/>
            <person name="Fan W."/>
        </authorList>
    </citation>
    <scope>NUCLEOTIDE SEQUENCE</scope>
    <source>
        <strain evidence="3">WSJ</strain>
        <tissue evidence="3">Leaf</tissue>
    </source>
</reference>
<evidence type="ECO:0000256" key="1">
    <source>
        <dbReference type="SAM" id="MobiDB-lite"/>
    </source>
</evidence>
<dbReference type="PANTHER" id="PTHR33710:SF64">
    <property type="entry name" value="ENDONUCLEASE_EXONUCLEASE_PHOSPHATASE DOMAIN-CONTAINING PROTEIN"/>
    <property type="match status" value="1"/>
</dbReference>
<proteinExistence type="predicted"/>
<dbReference type="PANTHER" id="PTHR33710">
    <property type="entry name" value="BNAC02G09200D PROTEIN"/>
    <property type="match status" value="1"/>
</dbReference>
<dbReference type="GO" id="GO:0003824">
    <property type="term" value="F:catalytic activity"/>
    <property type="evidence" value="ECO:0007669"/>
    <property type="project" value="InterPro"/>
</dbReference>
<dbReference type="Pfam" id="PF03372">
    <property type="entry name" value="Exo_endo_phos"/>
    <property type="match status" value="1"/>
</dbReference>
<organism evidence="3 4">
    <name type="scientific">Tagetes erecta</name>
    <name type="common">African marigold</name>
    <dbReference type="NCBI Taxonomy" id="13708"/>
    <lineage>
        <taxon>Eukaryota</taxon>
        <taxon>Viridiplantae</taxon>
        <taxon>Streptophyta</taxon>
        <taxon>Embryophyta</taxon>
        <taxon>Tracheophyta</taxon>
        <taxon>Spermatophyta</taxon>
        <taxon>Magnoliopsida</taxon>
        <taxon>eudicotyledons</taxon>
        <taxon>Gunneridae</taxon>
        <taxon>Pentapetalae</taxon>
        <taxon>asterids</taxon>
        <taxon>campanulids</taxon>
        <taxon>Asterales</taxon>
        <taxon>Asteraceae</taxon>
        <taxon>Asteroideae</taxon>
        <taxon>Heliantheae alliance</taxon>
        <taxon>Tageteae</taxon>
        <taxon>Tagetes</taxon>
    </lineage>
</organism>
<comment type="caution">
    <text evidence="3">The sequence shown here is derived from an EMBL/GenBank/DDBJ whole genome shotgun (WGS) entry which is preliminary data.</text>
</comment>
<keyword evidence="4" id="KW-1185">Reference proteome</keyword>
<dbReference type="InterPro" id="IPR005135">
    <property type="entry name" value="Endo/exonuclease/phosphatase"/>
</dbReference>
<feature type="compositionally biased region" description="Low complexity" evidence="1">
    <location>
        <begin position="35"/>
        <end position="44"/>
    </location>
</feature>
<protein>
    <recommendedName>
        <fullName evidence="2">Endonuclease/exonuclease/phosphatase domain-containing protein</fullName>
    </recommendedName>
</protein>
<name>A0AAD8K5J6_TARER</name>
<evidence type="ECO:0000313" key="3">
    <source>
        <dbReference type="EMBL" id="KAK1414821.1"/>
    </source>
</evidence>
<sequence>MKSKCKKKKKSKKSKSKEWRLFIAGMASPIEVAGSSNGPDSSSSTTENVVENDQLGKRLGFSYEGWDNQELETQLEDANRIPLDLCWGNEAFDSVTVNASGRSGGLACLWDPKVFTKTGWFHDRRFIWVIGHIKGVKEVVNAVNVYGPHDPSRKMILWQQLSDLRKLHQGLWILLGDFNSVRFPEDIFHSTFCKSSANDFNRFIEEEEEEELFEYNMGGRKSTYLAANGANLSEIDRVLVCKDFYRSWPEACLTALPREKSDHCPITLIVQKKDFRPTPFKVYN</sequence>
<evidence type="ECO:0000313" key="4">
    <source>
        <dbReference type="Proteomes" id="UP001229421"/>
    </source>
</evidence>
<dbReference type="Proteomes" id="UP001229421">
    <property type="component" value="Unassembled WGS sequence"/>
</dbReference>
<dbReference type="AlphaFoldDB" id="A0AAD8K5J6"/>
<dbReference type="InterPro" id="IPR036691">
    <property type="entry name" value="Endo/exonu/phosph_ase_sf"/>
</dbReference>
<feature type="region of interest" description="Disordered" evidence="1">
    <location>
        <begin position="30"/>
        <end position="49"/>
    </location>
</feature>
<dbReference type="EMBL" id="JAUHHV010000008">
    <property type="protein sequence ID" value="KAK1414821.1"/>
    <property type="molecule type" value="Genomic_DNA"/>
</dbReference>
<gene>
    <name evidence="3" type="ORF">QVD17_30580</name>
</gene>
<feature type="domain" description="Endonuclease/exonuclease/phosphatase" evidence="2">
    <location>
        <begin position="72"/>
        <end position="263"/>
    </location>
</feature>